<comment type="caution">
    <text evidence="6">The sequence shown here is derived from an EMBL/GenBank/DDBJ whole genome shotgun (WGS) entry which is preliminary data.</text>
</comment>
<evidence type="ECO:0000259" key="5">
    <source>
        <dbReference type="Pfam" id="PF17676"/>
    </source>
</evidence>
<evidence type="ECO:0000313" key="7">
    <source>
        <dbReference type="Proteomes" id="UP000037084"/>
    </source>
</evidence>
<keyword evidence="2" id="KW-0378">Hydrolase</keyword>
<evidence type="ECO:0000256" key="1">
    <source>
        <dbReference type="ARBA" id="ARBA00010233"/>
    </source>
</evidence>
<dbReference type="InterPro" id="IPR029062">
    <property type="entry name" value="Class_I_gatase-like"/>
</dbReference>
<dbReference type="Pfam" id="PF17676">
    <property type="entry name" value="Peptidase_S66C"/>
    <property type="match status" value="1"/>
</dbReference>
<protein>
    <recommendedName>
        <fullName evidence="8">LD-carboxypeptidase</fullName>
    </recommendedName>
</protein>
<dbReference type="InterPro" id="IPR027478">
    <property type="entry name" value="LdcA_N"/>
</dbReference>
<dbReference type="Gene3D" id="3.40.50.10740">
    <property type="entry name" value="Class I glutamine amidotransferase-like"/>
    <property type="match status" value="1"/>
</dbReference>
<dbReference type="Proteomes" id="UP000037084">
    <property type="component" value="Unassembled WGS sequence"/>
</dbReference>
<dbReference type="Pfam" id="PF02016">
    <property type="entry name" value="Peptidase_S66"/>
    <property type="match status" value="1"/>
</dbReference>
<feature type="domain" description="LD-carboxypeptidase N-terminal" evidence="4">
    <location>
        <begin position="18"/>
        <end position="133"/>
    </location>
</feature>
<evidence type="ECO:0000256" key="2">
    <source>
        <dbReference type="ARBA" id="ARBA00022801"/>
    </source>
</evidence>
<dbReference type="SUPFAM" id="SSF52317">
    <property type="entry name" value="Class I glutamine amidotransferase-like"/>
    <property type="match status" value="1"/>
</dbReference>
<dbReference type="GO" id="GO:0016787">
    <property type="term" value="F:hydrolase activity"/>
    <property type="evidence" value="ECO:0007669"/>
    <property type="project" value="UniProtKB-KW"/>
</dbReference>
<evidence type="ECO:0008006" key="8">
    <source>
        <dbReference type="Google" id="ProtNLM"/>
    </source>
</evidence>
<dbReference type="PATRIC" id="fig|1961.12.peg.1596"/>
<reference evidence="7" key="1">
    <citation type="submission" date="2015-07" db="EMBL/GenBank/DDBJ databases">
        <authorList>
            <consortium name="Consortium for Microbial Forensics and Genomics (microFORGE)"/>
            <person name="Knight B.M."/>
            <person name="Roberts D.P."/>
            <person name="Lin D."/>
            <person name="Hari K."/>
            <person name="Fletcher J."/>
            <person name="Melcher U."/>
            <person name="Blagden T."/>
            <person name="Winegar R.A."/>
        </authorList>
    </citation>
    <scope>NUCLEOTIDE SEQUENCE [LARGE SCALE GENOMIC DNA]</scope>
    <source>
        <strain evidence="7">NRRL B-1447</strain>
    </source>
</reference>
<name>A0A0L8N1S4_STRVG</name>
<dbReference type="PANTHER" id="PTHR30237">
    <property type="entry name" value="MURAMOYLTETRAPEPTIDE CARBOXYPEPTIDASE"/>
    <property type="match status" value="1"/>
</dbReference>
<evidence type="ECO:0000256" key="3">
    <source>
        <dbReference type="PIRSR" id="PIRSR028757-1"/>
    </source>
</evidence>
<accession>A0A0L8N1S4</accession>
<proteinExistence type="inferred from homology"/>
<dbReference type="Gene3D" id="3.50.30.60">
    <property type="entry name" value="LD-carboxypeptidase A C-terminal domain-like"/>
    <property type="match status" value="1"/>
</dbReference>
<sequence>MKPPPPAISKPLRFGDVVGVVSPSSPLAAVYPRRYRRGLDELRRRGFKIRPSAGVEKIHCSVEERVRDLHEMVEDPDVRAIFVVAGGYGATSLLDRIDYGLLRKYPTLLIGYSDTTALLLAAWHHAGLRTLHGPALLPQLAESGGCDEYTWSSFEKAAMTQEPIGLVQPSPAFVSELLPWDSGDVRPRRSMINPGPRTVVAGSASGALVMANCETLLALAATDHWPNLDGTLLVLEESDHVSAGMFEQHLTQLEQIGVFEKISGLLFGRFTPAQSTQGLDGILFQNLQKLNVPAAYGFDISHTDPIVSLPYGVNASLDAHTEISFRVDGSAVQ</sequence>
<dbReference type="CDD" id="cd07062">
    <property type="entry name" value="Peptidase_S66_mccF_like"/>
    <property type="match status" value="1"/>
</dbReference>
<dbReference type="InterPro" id="IPR003507">
    <property type="entry name" value="S66_fam"/>
</dbReference>
<evidence type="ECO:0000313" key="6">
    <source>
        <dbReference type="EMBL" id="KOG56622.1"/>
    </source>
</evidence>
<feature type="active site" description="Charge relay system" evidence="3">
    <location>
        <position position="236"/>
    </location>
</feature>
<dbReference type="RefSeq" id="WP_063785468.1">
    <property type="nucleotide sequence ID" value="NZ_LGUV01000040.1"/>
</dbReference>
<dbReference type="EMBL" id="LGUV01000040">
    <property type="protein sequence ID" value="KOG56622.1"/>
    <property type="molecule type" value="Genomic_DNA"/>
</dbReference>
<comment type="similarity">
    <text evidence="1">Belongs to the peptidase S66 family.</text>
</comment>
<dbReference type="AlphaFoldDB" id="A0A0L8N1S4"/>
<dbReference type="SUPFAM" id="SSF141986">
    <property type="entry name" value="LD-carboxypeptidase A C-terminal domain-like"/>
    <property type="match status" value="1"/>
</dbReference>
<dbReference type="OrthoDB" id="9807329at2"/>
<feature type="active site" description="Charge relay system" evidence="3">
    <location>
        <position position="302"/>
    </location>
</feature>
<dbReference type="InterPro" id="IPR027461">
    <property type="entry name" value="Carboxypeptidase_A_C_sf"/>
</dbReference>
<feature type="domain" description="LD-carboxypeptidase C-terminal" evidence="5">
    <location>
        <begin position="205"/>
        <end position="317"/>
    </location>
</feature>
<gene>
    <name evidence="6" type="ORF">ADK75_07145</name>
</gene>
<dbReference type="PANTHER" id="PTHR30237:SF5">
    <property type="entry name" value="CARBOXYPEPTIDASE VC_A0337-RELATED"/>
    <property type="match status" value="1"/>
</dbReference>
<dbReference type="InterPro" id="IPR040921">
    <property type="entry name" value="Peptidase_S66C"/>
</dbReference>
<dbReference type="InterPro" id="IPR040449">
    <property type="entry name" value="Peptidase_S66_N"/>
</dbReference>
<feature type="active site" description="Nucleophile" evidence="3">
    <location>
        <position position="113"/>
    </location>
</feature>
<organism evidence="6 7">
    <name type="scientific">Streptomyces virginiae</name>
    <name type="common">Streptomyces cinnamonensis</name>
    <dbReference type="NCBI Taxonomy" id="1961"/>
    <lineage>
        <taxon>Bacteria</taxon>
        <taxon>Bacillati</taxon>
        <taxon>Actinomycetota</taxon>
        <taxon>Actinomycetes</taxon>
        <taxon>Kitasatosporales</taxon>
        <taxon>Streptomycetaceae</taxon>
        <taxon>Streptomyces</taxon>
    </lineage>
</organism>
<evidence type="ECO:0000259" key="4">
    <source>
        <dbReference type="Pfam" id="PF02016"/>
    </source>
</evidence>
<dbReference type="PIRSF" id="PIRSF028757">
    <property type="entry name" value="LD-carboxypeptidase"/>
    <property type="match status" value="1"/>
</dbReference>